<evidence type="ECO:0000313" key="4">
    <source>
        <dbReference type="Proteomes" id="UP000019226"/>
    </source>
</evidence>
<dbReference type="InterPro" id="IPR029058">
    <property type="entry name" value="AB_hydrolase_fold"/>
</dbReference>
<reference evidence="4" key="1">
    <citation type="submission" date="2013-02" db="EMBL/GenBank/DDBJ databases">
        <title>The complete genome sequence of Corynebacterium casei LMG S-19264 (=DSM 44701).</title>
        <authorList>
            <person name="Ruckert C."/>
            <person name="Albersmeier A."/>
            <person name="Kalinowski J."/>
        </authorList>
    </citation>
    <scope>NUCLEOTIDE SEQUENCE [LARGE SCALE GENOMIC DNA]</scope>
    <source>
        <strain evidence="4">LMG S-19264</strain>
    </source>
</reference>
<organism evidence="3 4">
    <name type="scientific">Corynebacterium casei LMG S-19264</name>
    <dbReference type="NCBI Taxonomy" id="1285583"/>
    <lineage>
        <taxon>Bacteria</taxon>
        <taxon>Bacillati</taxon>
        <taxon>Actinomycetota</taxon>
        <taxon>Actinomycetes</taxon>
        <taxon>Mycobacteriales</taxon>
        <taxon>Corynebacteriaceae</taxon>
        <taxon>Corynebacterium</taxon>
    </lineage>
</organism>
<dbReference type="SUPFAM" id="SSF53474">
    <property type="entry name" value="alpha/beta-Hydrolases"/>
    <property type="match status" value="1"/>
</dbReference>
<dbReference type="EMBL" id="CP004350">
    <property type="protein sequence ID" value="AHI20350.1"/>
    <property type="molecule type" value="Genomic_DNA"/>
</dbReference>
<feature type="compositionally biased region" description="Basic and acidic residues" evidence="1">
    <location>
        <begin position="522"/>
        <end position="537"/>
    </location>
</feature>
<feature type="domain" description="Carboxylesterase type B" evidence="2">
    <location>
        <begin position="60"/>
        <end position="519"/>
    </location>
</feature>
<dbReference type="Proteomes" id="UP000019226">
    <property type="component" value="Chromosome"/>
</dbReference>
<dbReference type="InterPro" id="IPR002018">
    <property type="entry name" value="CarbesteraseB"/>
</dbReference>
<keyword evidence="4" id="KW-1185">Reference proteome</keyword>
<evidence type="ECO:0000256" key="1">
    <source>
        <dbReference type="SAM" id="MobiDB-lite"/>
    </source>
</evidence>
<dbReference type="PANTHER" id="PTHR11559">
    <property type="entry name" value="CARBOXYLESTERASE"/>
    <property type="match status" value="1"/>
</dbReference>
<protein>
    <submittedName>
        <fullName evidence="3">Type B carboxylesterase</fullName>
    </submittedName>
</protein>
<feature type="region of interest" description="Disordered" evidence="1">
    <location>
        <begin position="517"/>
        <end position="538"/>
    </location>
</feature>
<dbReference type="Pfam" id="PF00135">
    <property type="entry name" value="COesterase"/>
    <property type="match status" value="1"/>
</dbReference>
<gene>
    <name evidence="3" type="ORF">CCASEI_08935</name>
</gene>
<evidence type="ECO:0000259" key="2">
    <source>
        <dbReference type="Pfam" id="PF00135"/>
    </source>
</evidence>
<feature type="region of interest" description="Disordered" evidence="1">
    <location>
        <begin position="1"/>
        <end position="22"/>
    </location>
</feature>
<evidence type="ECO:0000313" key="3">
    <source>
        <dbReference type="EMBL" id="AHI20350.1"/>
    </source>
</evidence>
<name>A0ABM5PR34_9CORY</name>
<sequence length="599" mass="66090">MSNDERNLSGDQPQPNGDYFSDQVEREISVTAAKAAAEAARRRAKEAIAAAAEQSRGEKLTIKTNSGWVHGRLEDVDGKFIRSWRGIPFGADTSGPNRFRAPQPVEPWEGIRYCNEFGPVAPQPTYSWHDRIIGSEDCLHLDVVRPDTDEELPVVVYFHGGSFIVGSSHMLMLRGFQLAEAMNVVYVSINFRLGALGYLDLRSLSDDCVANPAVMDQLLALQWVQDNISAFGGDPNSVTAMGESAGGAAVLTLMASPAAKGLFHRAIAQSSPVGMIHSRTQSTWWARELVKRMALPRGSTVDALREAEGADIVRAGQSMMWRNGEILHLNSSYSPTVDGDLIPDHPLEVFARGEQMDIPLLIGTNSDEASFSKFVFQREHIRQRAALRLLASYDEDNAPGVVEAYGGAANRSEFAELLADALFWAPSIRVAQSHALKNSTWMYRFSYASKALRALGLGAMHSMELSNVFGDLSASRASLLLKMGSSEEMEELTVVMQRHWANFIHFGRPGDDWPIYTTSASDAKENKHPAPDAERHGLALQGKPPVHRATMVFDVPHTVVYDPRGERRKAWNDYNMLEWGLGRPDILAKIEFLIEGLSP</sequence>
<proteinExistence type="predicted"/>
<dbReference type="RefSeq" id="WP_025387753.1">
    <property type="nucleotide sequence ID" value="NZ_CP004350.1"/>
</dbReference>
<accession>A0ABM5PR34</accession>
<dbReference type="GeneID" id="82877921"/>
<dbReference type="Gene3D" id="3.40.50.1820">
    <property type="entry name" value="alpha/beta hydrolase"/>
    <property type="match status" value="1"/>
</dbReference>
<dbReference type="InterPro" id="IPR050309">
    <property type="entry name" value="Type-B_Carboxylest/Lipase"/>
</dbReference>